<accession>A0A6P6A858</accession>
<dbReference type="InterPro" id="IPR004146">
    <property type="entry name" value="DC1"/>
</dbReference>
<sequence>MESQTFGHEHSLVLLNEEQISNASEKAKCSMCGEKVSAPSFGCFGCRFYLHKKCAEAPLEINHPFHRDHPLALLQSPPSSYTWCVCYFCNKTCKRFVYHCSCKLDFHIKCALFTYNIAEKNLRELEHVALEDPPISTESDIGEELKDVSKCFGCWEPLINYTHFSLDCGFNLHKKCVDLPLKINHPSHRKHPLLLQFNSERLSCKICQETPRRGFVYCCSPCKFAVHIGCVSQPPVVEDKSHQHPFTLLLREAPFICDACGTEGNCVAYICCTCNIIVHKKCLSLPRIIRSKWHEHRISHTYFFHEEDFKSQNCLICHEEVNTEYGSYSCLSCNIIFHVNCVTKDKDSYFIVSLKNEGEKSSESLELLPDISIESITCVFERNDAGEATKIKHFKHIHNLMLSDKIRECDKSCDGCVLPISDSFYYCSQCDFFLHKACAELPKMKHVWHHDCQQPLILTSDDVFRCENCRFVSNAFAYKCGECERRTCLRCVIALTPGARTSPKHEHPLLYYNQYEGHCIACGDGTDGAFCCKECNFALDPECFSLPTAARHKCDEHLLILTNHDGNNYSECYYCDICEERRDPNHWFYHCATCDNSAHIDCVLGNFPFIKLGGIYKYKGHPHPLTFVNKIYYYPDCVRCGKPCQGLALECAKSGCNYIVHWKCIAPINLWWSNRFWI</sequence>
<dbReference type="InterPro" id="IPR001965">
    <property type="entry name" value="Znf_PHD"/>
</dbReference>
<dbReference type="InterPro" id="IPR053192">
    <property type="entry name" value="Vacuole_Formation_Reg"/>
</dbReference>
<proteinExistence type="predicted"/>
<name>A0A6P6A858_DURZI</name>
<dbReference type="SUPFAM" id="SSF57889">
    <property type="entry name" value="Cysteine-rich domain"/>
    <property type="match status" value="5"/>
</dbReference>
<organism evidence="6 7">
    <name type="scientific">Durio zibethinus</name>
    <name type="common">Durian</name>
    <dbReference type="NCBI Taxonomy" id="66656"/>
    <lineage>
        <taxon>Eukaryota</taxon>
        <taxon>Viridiplantae</taxon>
        <taxon>Streptophyta</taxon>
        <taxon>Embryophyta</taxon>
        <taxon>Tracheophyta</taxon>
        <taxon>Spermatophyta</taxon>
        <taxon>Magnoliopsida</taxon>
        <taxon>eudicotyledons</taxon>
        <taxon>Gunneridae</taxon>
        <taxon>Pentapetalae</taxon>
        <taxon>rosids</taxon>
        <taxon>malvids</taxon>
        <taxon>Malvales</taxon>
        <taxon>Malvaceae</taxon>
        <taxon>Helicteroideae</taxon>
        <taxon>Durio</taxon>
    </lineage>
</organism>
<evidence type="ECO:0000313" key="6">
    <source>
        <dbReference type="Proteomes" id="UP000515121"/>
    </source>
</evidence>
<dbReference type="Pfam" id="PF03107">
    <property type="entry name" value="C1_2"/>
    <property type="match status" value="5"/>
</dbReference>
<keyword evidence="2" id="KW-0677">Repeat</keyword>
<dbReference type="GO" id="GO:0008270">
    <property type="term" value="F:zinc ion binding"/>
    <property type="evidence" value="ECO:0007669"/>
    <property type="project" value="UniProtKB-KW"/>
</dbReference>
<dbReference type="GeneID" id="111307253"/>
<dbReference type="AlphaFoldDB" id="A0A6P6A858"/>
<evidence type="ECO:0000259" key="5">
    <source>
        <dbReference type="PROSITE" id="PS50081"/>
    </source>
</evidence>
<keyword evidence="1" id="KW-0479">Metal-binding</keyword>
<dbReference type="Proteomes" id="UP000515121">
    <property type="component" value="Unplaced"/>
</dbReference>
<dbReference type="PANTHER" id="PTHR32410">
    <property type="entry name" value="CYSTEINE/HISTIDINE-RICH C1 DOMAIN FAMILY PROTEIN"/>
    <property type="match status" value="1"/>
</dbReference>
<gene>
    <name evidence="7" type="primary">LOC111307253</name>
</gene>
<dbReference type="PROSITE" id="PS50081">
    <property type="entry name" value="ZF_DAG_PE_2"/>
    <property type="match status" value="1"/>
</dbReference>
<evidence type="ECO:0000256" key="2">
    <source>
        <dbReference type="ARBA" id="ARBA00022737"/>
    </source>
</evidence>
<keyword evidence="6" id="KW-1185">Reference proteome</keyword>
<evidence type="ECO:0000313" key="7">
    <source>
        <dbReference type="RefSeq" id="XP_022761007.1"/>
    </source>
</evidence>
<dbReference type="SMART" id="SM00249">
    <property type="entry name" value="PHD"/>
    <property type="match status" value="5"/>
</dbReference>
<dbReference type="OrthoDB" id="938199at2759"/>
<reference evidence="7" key="1">
    <citation type="submission" date="2025-08" db="UniProtKB">
        <authorList>
            <consortium name="RefSeq"/>
        </authorList>
    </citation>
    <scope>IDENTIFICATION</scope>
    <source>
        <tissue evidence="7">Fruit stalk</tissue>
    </source>
</reference>
<evidence type="ECO:0000256" key="3">
    <source>
        <dbReference type="ARBA" id="ARBA00022771"/>
    </source>
</evidence>
<dbReference type="PANTHER" id="PTHR32410:SF169">
    <property type="entry name" value="C1 DOMAIN FAMILY PROTEIN, PUTATIVE-RELATED"/>
    <property type="match status" value="1"/>
</dbReference>
<dbReference type="InterPro" id="IPR046349">
    <property type="entry name" value="C1-like_sf"/>
</dbReference>
<evidence type="ECO:0000256" key="4">
    <source>
        <dbReference type="ARBA" id="ARBA00022833"/>
    </source>
</evidence>
<protein>
    <submittedName>
        <fullName evidence="7">Uncharacterized protein LOC111307253</fullName>
    </submittedName>
</protein>
<dbReference type="InterPro" id="IPR002219">
    <property type="entry name" value="PKC_DAG/PE"/>
</dbReference>
<keyword evidence="4" id="KW-0862">Zinc</keyword>
<keyword evidence="3" id="KW-0863">Zinc-finger</keyword>
<evidence type="ECO:0000256" key="1">
    <source>
        <dbReference type="ARBA" id="ARBA00022723"/>
    </source>
</evidence>
<feature type="domain" description="Phorbol-ester/DAG-type" evidence="5">
    <location>
        <begin position="9"/>
        <end position="62"/>
    </location>
</feature>
<dbReference type="KEGG" id="dzi:111307253"/>
<dbReference type="RefSeq" id="XP_022761007.1">
    <property type="nucleotide sequence ID" value="XM_022905272.1"/>
</dbReference>